<accession>A0ABZ2RZ92</accession>
<dbReference type="SMART" id="SM00862">
    <property type="entry name" value="Trans_reg_C"/>
    <property type="match status" value="1"/>
</dbReference>
<dbReference type="InterPro" id="IPR011006">
    <property type="entry name" value="CheY-like_superfamily"/>
</dbReference>
<dbReference type="PANTHER" id="PTHR48111">
    <property type="entry name" value="REGULATOR OF RPOS"/>
    <property type="match status" value="1"/>
</dbReference>
<evidence type="ECO:0000256" key="3">
    <source>
        <dbReference type="ARBA" id="ARBA00023015"/>
    </source>
</evidence>
<feature type="DNA-binding region" description="OmpR/PhoB-type" evidence="7">
    <location>
        <begin position="248"/>
        <end position="349"/>
    </location>
</feature>
<proteinExistence type="predicted"/>
<dbReference type="SUPFAM" id="SSF46894">
    <property type="entry name" value="C-terminal effector domain of the bipartite response regulators"/>
    <property type="match status" value="1"/>
</dbReference>
<protein>
    <submittedName>
        <fullName evidence="10">Response regulator transcription factor</fullName>
    </submittedName>
</protein>
<keyword evidence="5" id="KW-0804">Transcription</keyword>
<evidence type="ECO:0000256" key="1">
    <source>
        <dbReference type="ARBA" id="ARBA00022553"/>
    </source>
</evidence>
<dbReference type="PROSITE" id="PS51755">
    <property type="entry name" value="OMPR_PHOB"/>
    <property type="match status" value="1"/>
</dbReference>
<evidence type="ECO:0000256" key="5">
    <source>
        <dbReference type="ARBA" id="ARBA00023163"/>
    </source>
</evidence>
<evidence type="ECO:0000259" key="8">
    <source>
        <dbReference type="PROSITE" id="PS50110"/>
    </source>
</evidence>
<dbReference type="EMBL" id="CP148753">
    <property type="protein sequence ID" value="WXR73761.1"/>
    <property type="molecule type" value="Genomic_DNA"/>
</dbReference>
<keyword evidence="3" id="KW-0805">Transcription regulation</keyword>
<gene>
    <name evidence="10" type="ORF">WHX56_29770</name>
</gene>
<evidence type="ECO:0000256" key="4">
    <source>
        <dbReference type="ARBA" id="ARBA00023125"/>
    </source>
</evidence>
<feature type="domain" description="Response regulatory" evidence="8">
    <location>
        <begin position="122"/>
        <end position="238"/>
    </location>
</feature>
<dbReference type="InterPro" id="IPR036388">
    <property type="entry name" value="WH-like_DNA-bd_sf"/>
</dbReference>
<evidence type="ECO:0000256" key="6">
    <source>
        <dbReference type="PROSITE-ProRule" id="PRU00169"/>
    </source>
</evidence>
<dbReference type="PANTHER" id="PTHR48111:SF1">
    <property type="entry name" value="TWO-COMPONENT RESPONSE REGULATOR ORR33"/>
    <property type="match status" value="1"/>
</dbReference>
<dbReference type="InterPro" id="IPR001867">
    <property type="entry name" value="OmpR/PhoB-type_DNA-bd"/>
</dbReference>
<keyword evidence="1 6" id="KW-0597">Phosphoprotein</keyword>
<dbReference type="PROSITE" id="PS50110">
    <property type="entry name" value="RESPONSE_REGULATORY"/>
    <property type="match status" value="1"/>
</dbReference>
<keyword evidence="2" id="KW-0902">Two-component regulatory system</keyword>
<evidence type="ECO:0000313" key="11">
    <source>
        <dbReference type="Proteomes" id="UP001456224"/>
    </source>
</evidence>
<dbReference type="RefSeq" id="WP_338879773.1">
    <property type="nucleotide sequence ID" value="NZ_CP148753.1"/>
</dbReference>
<reference evidence="10 11" key="1">
    <citation type="submission" date="2024-03" db="EMBL/GenBank/DDBJ databases">
        <title>Reference genomes for the five species model microbial community.</title>
        <authorList>
            <person name="Padfield D."/>
        </authorList>
    </citation>
    <scope>NUCLEOTIDE SEQUENCE [LARGE SCALE GENOMIC DNA]</scope>
    <source>
        <strain evidence="10 11">AB1</strain>
    </source>
</reference>
<dbReference type="InterPro" id="IPR001789">
    <property type="entry name" value="Sig_transdc_resp-reg_receiver"/>
</dbReference>
<dbReference type="SUPFAM" id="SSF52172">
    <property type="entry name" value="CheY-like"/>
    <property type="match status" value="1"/>
</dbReference>
<dbReference type="InterPro" id="IPR016032">
    <property type="entry name" value="Sig_transdc_resp-reg_C-effctor"/>
</dbReference>
<evidence type="ECO:0000259" key="9">
    <source>
        <dbReference type="PROSITE" id="PS51755"/>
    </source>
</evidence>
<dbReference type="Pfam" id="PF00072">
    <property type="entry name" value="Response_reg"/>
    <property type="match status" value="1"/>
</dbReference>
<feature type="domain" description="OmpR/PhoB-type" evidence="9">
    <location>
        <begin position="248"/>
        <end position="349"/>
    </location>
</feature>
<dbReference type="Gene3D" id="1.10.10.10">
    <property type="entry name" value="Winged helix-like DNA-binding domain superfamily/Winged helix DNA-binding domain"/>
    <property type="match status" value="1"/>
</dbReference>
<dbReference type="Gene3D" id="3.40.50.2300">
    <property type="match status" value="1"/>
</dbReference>
<dbReference type="SMART" id="SM00448">
    <property type="entry name" value="REC"/>
    <property type="match status" value="1"/>
</dbReference>
<keyword evidence="11" id="KW-1185">Reference proteome</keyword>
<organism evidence="10 11">
    <name type="scientific">Achromobacter veterisilvae</name>
    <dbReference type="NCBI Taxonomy" id="2069367"/>
    <lineage>
        <taxon>Bacteria</taxon>
        <taxon>Pseudomonadati</taxon>
        <taxon>Pseudomonadota</taxon>
        <taxon>Betaproteobacteria</taxon>
        <taxon>Burkholderiales</taxon>
        <taxon>Alcaligenaceae</taxon>
        <taxon>Achromobacter</taxon>
    </lineage>
</organism>
<name>A0ABZ2RZ92_9BURK</name>
<dbReference type="Proteomes" id="UP001456224">
    <property type="component" value="Chromosome"/>
</dbReference>
<evidence type="ECO:0000256" key="7">
    <source>
        <dbReference type="PROSITE-ProRule" id="PRU01091"/>
    </source>
</evidence>
<evidence type="ECO:0000256" key="2">
    <source>
        <dbReference type="ARBA" id="ARBA00023012"/>
    </source>
</evidence>
<feature type="modified residue" description="4-aspartylphosphate" evidence="6">
    <location>
        <position position="171"/>
    </location>
</feature>
<dbReference type="Pfam" id="PF00486">
    <property type="entry name" value="Trans_reg_C"/>
    <property type="match status" value="1"/>
</dbReference>
<dbReference type="CDD" id="cd17574">
    <property type="entry name" value="REC_OmpR"/>
    <property type="match status" value="1"/>
</dbReference>
<sequence length="355" mass="38353">MAAGDFRSHCPGPQGVVPDKSVDVIHASSLAPTPELRLALEACGEAPVRPGAARSKMGMVDWNFLTRENGRASIEIVVDEGADSFLPNAVKIYQHPEIARHNSAGPIPPSVGSTLQNRPFPRVAVVEDDSGLLADLVEFLELRGFAVSGFDNAEAFFSVWPSTHFDLLLLDVALPGASGLEAAQRVRARDARSAPGIVMLTALEANDDQVLGFNAGADVYLSKRCSLEVIEAACHGVLRRLGRQPAGSPVSQAPESWRLCARDWRLHAPNGIALDLTHAEVRLLCALCETPGQAVAREALLLHLDKQETLFNLRNLDNTASRLRRKVQAACGLELPLRPSYGKGYTFTARCEMEP</sequence>
<keyword evidence="4 7" id="KW-0238">DNA-binding</keyword>
<dbReference type="InterPro" id="IPR039420">
    <property type="entry name" value="WalR-like"/>
</dbReference>
<evidence type="ECO:0000313" key="10">
    <source>
        <dbReference type="EMBL" id="WXR73761.1"/>
    </source>
</evidence>